<evidence type="ECO:0000256" key="1">
    <source>
        <dbReference type="ARBA" id="ARBA00023125"/>
    </source>
</evidence>
<dbReference type="InterPro" id="IPR001647">
    <property type="entry name" value="HTH_TetR"/>
</dbReference>
<gene>
    <name evidence="4" type="ORF">ACIO7M_08135</name>
</gene>
<dbReference type="PANTHER" id="PTHR30055">
    <property type="entry name" value="HTH-TYPE TRANSCRIPTIONAL REGULATOR RUTR"/>
    <property type="match status" value="1"/>
</dbReference>
<evidence type="ECO:0000259" key="3">
    <source>
        <dbReference type="PROSITE" id="PS50977"/>
    </source>
</evidence>
<dbReference type="EMBL" id="JBIUYY010000003">
    <property type="protein sequence ID" value="MFJ2821064.1"/>
    <property type="molecule type" value="Genomic_DNA"/>
</dbReference>
<dbReference type="InterPro" id="IPR050109">
    <property type="entry name" value="HTH-type_TetR-like_transc_reg"/>
</dbReference>
<dbReference type="Gene3D" id="1.10.357.10">
    <property type="entry name" value="Tetracycline Repressor, domain 2"/>
    <property type="match status" value="1"/>
</dbReference>
<accession>A0ABW8ECV4</accession>
<dbReference type="RefSeq" id="WP_402378685.1">
    <property type="nucleotide sequence ID" value="NZ_JBIUYY010000003.1"/>
</dbReference>
<dbReference type="SUPFAM" id="SSF46689">
    <property type="entry name" value="Homeodomain-like"/>
    <property type="match status" value="1"/>
</dbReference>
<dbReference type="Gene3D" id="1.10.10.60">
    <property type="entry name" value="Homeodomain-like"/>
    <property type="match status" value="1"/>
</dbReference>
<keyword evidence="5" id="KW-1185">Reference proteome</keyword>
<dbReference type="PRINTS" id="PR00455">
    <property type="entry name" value="HTHTETR"/>
</dbReference>
<dbReference type="InterPro" id="IPR036271">
    <property type="entry name" value="Tet_transcr_reg_TetR-rel_C_sf"/>
</dbReference>
<proteinExistence type="predicted"/>
<sequence>MPPYRRPPAVQARLDARRDRVLEAAVRLLSREGYTGCSVAAIAAEAGISTGSVYQAFSGKSELAAALFRTLVAREVEAVAAAADRPGTAAQRVAAAAETFAGRALQAPRRAFALLAEPADQAVETERLVFRRAFRDVFAARIAEGVTAGELPPQNPGVTAAALVGAIAEALVGPLADGDAAPGDVVPALITFTLRALGGHDAPDA</sequence>
<evidence type="ECO:0000313" key="4">
    <source>
        <dbReference type="EMBL" id="MFJ2821064.1"/>
    </source>
</evidence>
<feature type="DNA-binding region" description="H-T-H motif" evidence="2">
    <location>
        <begin position="38"/>
        <end position="57"/>
    </location>
</feature>
<feature type="domain" description="HTH tetR-type" evidence="3">
    <location>
        <begin position="15"/>
        <end position="75"/>
    </location>
</feature>
<dbReference type="PANTHER" id="PTHR30055:SF226">
    <property type="entry name" value="HTH-TYPE TRANSCRIPTIONAL REGULATOR PKSA"/>
    <property type="match status" value="1"/>
</dbReference>
<protein>
    <submittedName>
        <fullName evidence="4">TetR/AcrR family transcriptional regulator</fullName>
    </submittedName>
</protein>
<evidence type="ECO:0000256" key="2">
    <source>
        <dbReference type="PROSITE-ProRule" id="PRU00335"/>
    </source>
</evidence>
<dbReference type="SUPFAM" id="SSF48498">
    <property type="entry name" value="Tetracyclin repressor-like, C-terminal domain"/>
    <property type="match status" value="1"/>
</dbReference>
<keyword evidence="1 2" id="KW-0238">DNA-binding</keyword>
<comment type="caution">
    <text evidence="4">The sequence shown here is derived from an EMBL/GenBank/DDBJ whole genome shotgun (WGS) entry which is preliminary data.</text>
</comment>
<dbReference type="Pfam" id="PF00440">
    <property type="entry name" value="TetR_N"/>
    <property type="match status" value="1"/>
</dbReference>
<dbReference type="InterPro" id="IPR009057">
    <property type="entry name" value="Homeodomain-like_sf"/>
</dbReference>
<dbReference type="PROSITE" id="PS01081">
    <property type="entry name" value="HTH_TETR_1"/>
    <property type="match status" value="1"/>
</dbReference>
<name>A0ABW8ECV4_STRT5</name>
<evidence type="ECO:0000313" key="5">
    <source>
        <dbReference type="Proteomes" id="UP001617351"/>
    </source>
</evidence>
<dbReference type="InterPro" id="IPR023772">
    <property type="entry name" value="DNA-bd_HTH_TetR-type_CS"/>
</dbReference>
<reference evidence="4 5" key="1">
    <citation type="submission" date="2024-10" db="EMBL/GenBank/DDBJ databases">
        <title>The Natural Products Discovery Center: Release of the First 8490 Sequenced Strains for Exploring Actinobacteria Biosynthetic Diversity.</title>
        <authorList>
            <person name="Kalkreuter E."/>
            <person name="Kautsar S.A."/>
            <person name="Yang D."/>
            <person name="Bader C.D."/>
            <person name="Teijaro C.N."/>
            <person name="Fluegel L."/>
            <person name="Davis C.M."/>
            <person name="Simpson J.R."/>
            <person name="Lauterbach L."/>
            <person name="Steele A.D."/>
            <person name="Gui C."/>
            <person name="Meng S."/>
            <person name="Li G."/>
            <person name="Viehrig K."/>
            <person name="Ye F."/>
            <person name="Su P."/>
            <person name="Kiefer A.F."/>
            <person name="Nichols A."/>
            <person name="Cepeda A.J."/>
            <person name="Yan W."/>
            <person name="Fan B."/>
            <person name="Jiang Y."/>
            <person name="Adhikari A."/>
            <person name="Zheng C.-J."/>
            <person name="Schuster L."/>
            <person name="Cowan T.M."/>
            <person name="Smanski M.J."/>
            <person name="Chevrette M.G."/>
            <person name="De Carvalho L.P.S."/>
            <person name="Shen B."/>
        </authorList>
    </citation>
    <scope>NUCLEOTIDE SEQUENCE [LARGE SCALE GENOMIC DNA]</scope>
    <source>
        <strain evidence="4 5">NPDC087220</strain>
    </source>
</reference>
<dbReference type="Proteomes" id="UP001617351">
    <property type="component" value="Unassembled WGS sequence"/>
</dbReference>
<organism evidence="4 5">
    <name type="scientific">Streptomyces toxytricini</name>
    <name type="common">Actinomyces toxytricini</name>
    <dbReference type="NCBI Taxonomy" id="67369"/>
    <lineage>
        <taxon>Bacteria</taxon>
        <taxon>Bacillati</taxon>
        <taxon>Actinomycetota</taxon>
        <taxon>Actinomycetes</taxon>
        <taxon>Kitasatosporales</taxon>
        <taxon>Streptomycetaceae</taxon>
        <taxon>Streptomyces</taxon>
    </lineage>
</organism>
<dbReference type="PROSITE" id="PS50977">
    <property type="entry name" value="HTH_TETR_2"/>
    <property type="match status" value="1"/>
</dbReference>